<feature type="transmembrane region" description="Helical" evidence="5">
    <location>
        <begin position="157"/>
        <end position="179"/>
    </location>
</feature>
<dbReference type="Pfam" id="PF00902">
    <property type="entry name" value="TatC"/>
    <property type="match status" value="1"/>
</dbReference>
<dbReference type="Proteomes" id="UP000187338">
    <property type="component" value="Unassembled WGS sequence"/>
</dbReference>
<name>A0A1L8D0B6_9THEO</name>
<comment type="subunit">
    <text evidence="5">Forms a complex with TatA.</text>
</comment>
<feature type="transmembrane region" description="Helical" evidence="5">
    <location>
        <begin position="103"/>
        <end position="125"/>
    </location>
</feature>
<dbReference type="AlphaFoldDB" id="A0A1L8D0B6"/>
<dbReference type="OrthoDB" id="9777044at2"/>
<evidence type="ECO:0000256" key="1">
    <source>
        <dbReference type="ARBA" id="ARBA00004141"/>
    </source>
</evidence>
<comment type="function">
    <text evidence="5">Part of the twin-arginine translocation (Tat) system that transports large folded proteins containing a characteristic twin-arginine motif in their signal peptide across membranes.</text>
</comment>
<feature type="transmembrane region" description="Helical" evidence="5">
    <location>
        <begin position="14"/>
        <end position="33"/>
    </location>
</feature>
<gene>
    <name evidence="5" type="primary">tatC</name>
    <name evidence="6" type="ORF">ciss_05160</name>
</gene>
<keyword evidence="5" id="KW-1003">Cell membrane</keyword>
<accession>A0A1L8D0B6</accession>
<evidence type="ECO:0000256" key="4">
    <source>
        <dbReference type="ARBA" id="ARBA00023136"/>
    </source>
</evidence>
<dbReference type="GO" id="GO:0065002">
    <property type="term" value="P:intracellular protein transmembrane transport"/>
    <property type="evidence" value="ECO:0007669"/>
    <property type="project" value="TreeGrafter"/>
</dbReference>
<dbReference type="NCBIfam" id="TIGR00945">
    <property type="entry name" value="tatC"/>
    <property type="match status" value="1"/>
</dbReference>
<keyword evidence="5" id="KW-0813">Transport</keyword>
<protein>
    <recommendedName>
        <fullName evidence="5">Sec-independent protein translocase protein TatC</fullName>
    </recommendedName>
</protein>
<evidence type="ECO:0000313" key="6">
    <source>
        <dbReference type="EMBL" id="GAV24583.1"/>
    </source>
</evidence>
<evidence type="ECO:0000313" key="7">
    <source>
        <dbReference type="Proteomes" id="UP000187338"/>
    </source>
</evidence>
<keyword evidence="4 5" id="KW-0472">Membrane</keyword>
<dbReference type="PANTHER" id="PTHR30371:SF0">
    <property type="entry name" value="SEC-INDEPENDENT PROTEIN TRANSLOCASE PROTEIN TATC, CHLOROPLASTIC-RELATED"/>
    <property type="match status" value="1"/>
</dbReference>
<comment type="subcellular location">
    <subcellularLocation>
        <location evidence="5">Cell membrane</location>
        <topology evidence="5">Multi-pass membrane protein</topology>
    </subcellularLocation>
    <subcellularLocation>
        <location evidence="1">Membrane</location>
        <topology evidence="1">Multi-pass membrane protein</topology>
    </subcellularLocation>
</comment>
<evidence type="ECO:0000256" key="5">
    <source>
        <dbReference type="HAMAP-Rule" id="MF_00902"/>
    </source>
</evidence>
<dbReference type="STRING" id="661089.ciss_05160"/>
<keyword evidence="5" id="KW-0653">Protein transport</keyword>
<evidence type="ECO:0000256" key="2">
    <source>
        <dbReference type="ARBA" id="ARBA00022692"/>
    </source>
</evidence>
<dbReference type="GO" id="GO:0009977">
    <property type="term" value="F:proton motive force dependent protein transmembrane transporter activity"/>
    <property type="evidence" value="ECO:0007669"/>
    <property type="project" value="TreeGrafter"/>
</dbReference>
<dbReference type="HAMAP" id="MF_00902">
    <property type="entry name" value="TatC"/>
    <property type="match status" value="1"/>
</dbReference>
<evidence type="ECO:0000256" key="3">
    <source>
        <dbReference type="ARBA" id="ARBA00022989"/>
    </source>
</evidence>
<comment type="caution">
    <text evidence="6">The sequence shown here is derived from an EMBL/GenBank/DDBJ whole genome shotgun (WGS) entry which is preliminary data.</text>
</comment>
<comment type="similarity">
    <text evidence="5">Belongs to the TatC family.</text>
</comment>
<dbReference type="InterPro" id="IPR002033">
    <property type="entry name" value="TatC"/>
</dbReference>
<keyword evidence="3 5" id="KW-1133">Transmembrane helix</keyword>
<proteinExistence type="inferred from homology"/>
<dbReference type="PANTHER" id="PTHR30371">
    <property type="entry name" value="SEC-INDEPENDENT PROTEIN TRANSLOCASE PROTEIN TATC"/>
    <property type="match status" value="1"/>
</dbReference>
<dbReference type="GO" id="GO:0043953">
    <property type="term" value="P:protein transport by the Tat complex"/>
    <property type="evidence" value="ECO:0007669"/>
    <property type="project" value="UniProtKB-UniRule"/>
</dbReference>
<organism evidence="6 7">
    <name type="scientific">Carboxydothermus islandicus</name>
    <dbReference type="NCBI Taxonomy" id="661089"/>
    <lineage>
        <taxon>Bacteria</taxon>
        <taxon>Bacillati</taxon>
        <taxon>Bacillota</taxon>
        <taxon>Clostridia</taxon>
        <taxon>Thermoanaerobacterales</taxon>
        <taxon>Thermoanaerobacteraceae</taxon>
        <taxon>Carboxydothermus</taxon>
    </lineage>
</organism>
<dbReference type="PRINTS" id="PR01840">
    <property type="entry name" value="TATCFAMILY"/>
</dbReference>
<dbReference type="EMBL" id="BDJL01000010">
    <property type="protein sequence ID" value="GAV24583.1"/>
    <property type="molecule type" value="Genomic_DNA"/>
</dbReference>
<keyword evidence="7" id="KW-1185">Reference proteome</keyword>
<feature type="transmembrane region" description="Helical" evidence="5">
    <location>
        <begin position="70"/>
        <end position="91"/>
    </location>
</feature>
<feature type="transmembrane region" description="Helical" evidence="5">
    <location>
        <begin position="191"/>
        <end position="207"/>
    </location>
</feature>
<dbReference type="RefSeq" id="WP_075864781.1">
    <property type="nucleotide sequence ID" value="NZ_BDJL01000010.1"/>
</dbReference>
<reference evidence="7" key="1">
    <citation type="submission" date="2016-12" db="EMBL/GenBank/DDBJ databases">
        <title>Draft Genome Sequences od Carboxydothermus pertinax and islandicus, Hydrogenogenic Carboxydotrophic Bacteria.</title>
        <authorList>
            <person name="Fukuyama Y."/>
            <person name="Ohmae K."/>
            <person name="Yoneda Y."/>
            <person name="Yoshida T."/>
            <person name="Sako Y."/>
        </authorList>
    </citation>
    <scope>NUCLEOTIDE SEQUENCE [LARGE SCALE GENOMIC DNA]</scope>
    <source>
        <strain evidence="7">SET</strain>
    </source>
</reference>
<dbReference type="GO" id="GO:0033281">
    <property type="term" value="C:TAT protein transport complex"/>
    <property type="evidence" value="ECO:0007669"/>
    <property type="project" value="UniProtKB-UniRule"/>
</dbReference>
<feature type="transmembrane region" description="Helical" evidence="5">
    <location>
        <begin position="213"/>
        <end position="233"/>
    </location>
</feature>
<keyword evidence="5" id="KW-0811">Translocation</keyword>
<sequence length="243" mass="27394">MEDKPMTLFEHLEALRKVIIISVIAIVIGSIIAYNYVDYFLNILLQPVTALNMKLVFINVTEAFMTKLKIAIILGIILASPIILWQVWSFVAPGLKPAERRFILRMIPVIIILFVAGIVFAFFTVFQIATRFLLQFGGDIMSPMITIGKYISFALNFLIPFGLVFELPVVVYILAKLNIISHEFLVKNRKYALLVVFILAAALTPGPDVISQLLMAAPLLILYEVSIFIAKFIKPKEFSGERK</sequence>
<keyword evidence="2 5" id="KW-0812">Transmembrane</keyword>